<dbReference type="InterPro" id="IPR040459">
    <property type="entry name" value="MJ1316"/>
</dbReference>
<keyword evidence="4" id="KW-1185">Reference proteome</keyword>
<feature type="domain" description="MJ1316 RNA cyclic group end recognition" evidence="2">
    <location>
        <begin position="414"/>
        <end position="488"/>
    </location>
</feature>
<protein>
    <recommendedName>
        <fullName evidence="2">MJ1316 RNA cyclic group end recognition domain-containing protein</fullName>
    </recommendedName>
</protein>
<dbReference type="Proteomes" id="UP000256328">
    <property type="component" value="Unassembled WGS sequence"/>
</dbReference>
<reference evidence="3 4" key="1">
    <citation type="journal article" date="2018" name="IMA Fungus">
        <title>IMA Genome-F 9: Draft genome sequence of Annulohypoxylon stygium, Aspergillus mulundensis, Berkeleyomyces basicola (syn. Thielaviopsis basicola), Ceratocystis smalleyi, two Cercospora beticola strains, Coleophoma cylindrospora, Fusarium fracticaudum, Phialophora cf. hyalina, and Morchella septimelata.</title>
        <authorList>
            <person name="Wingfield B.D."/>
            <person name="Bills G.F."/>
            <person name="Dong Y."/>
            <person name="Huang W."/>
            <person name="Nel W.J."/>
            <person name="Swalarsk-Parry B.S."/>
            <person name="Vaghefi N."/>
            <person name="Wilken P.M."/>
            <person name="An Z."/>
            <person name="de Beer Z.W."/>
            <person name="De Vos L."/>
            <person name="Chen L."/>
            <person name="Duong T.A."/>
            <person name="Gao Y."/>
            <person name="Hammerbacher A."/>
            <person name="Kikkert J.R."/>
            <person name="Li Y."/>
            <person name="Li H."/>
            <person name="Li K."/>
            <person name="Li Q."/>
            <person name="Liu X."/>
            <person name="Ma X."/>
            <person name="Naidoo K."/>
            <person name="Pethybridge S.J."/>
            <person name="Sun J."/>
            <person name="Steenkamp E.T."/>
            <person name="van der Nest M.A."/>
            <person name="van Wyk S."/>
            <person name="Wingfield M.J."/>
            <person name="Xiong C."/>
            <person name="Yue Q."/>
            <person name="Zhang X."/>
        </authorList>
    </citation>
    <scope>NUCLEOTIDE SEQUENCE [LARGE SCALE GENOMIC DNA]</scope>
    <source>
        <strain evidence="3 4">BP5796</strain>
    </source>
</reference>
<evidence type="ECO:0000313" key="4">
    <source>
        <dbReference type="Proteomes" id="UP000256328"/>
    </source>
</evidence>
<accession>A0A3D8R341</accession>
<dbReference type="EMBL" id="PDLN01000013">
    <property type="protein sequence ID" value="RDW68378.1"/>
    <property type="molecule type" value="Genomic_DNA"/>
</dbReference>
<feature type="region of interest" description="Disordered" evidence="1">
    <location>
        <begin position="354"/>
        <end position="414"/>
    </location>
</feature>
<dbReference type="AlphaFoldDB" id="A0A3D8R341"/>
<evidence type="ECO:0000313" key="3">
    <source>
        <dbReference type="EMBL" id="RDW68378.1"/>
    </source>
</evidence>
<organism evidence="3 4">
    <name type="scientific">Coleophoma crateriformis</name>
    <dbReference type="NCBI Taxonomy" id="565419"/>
    <lineage>
        <taxon>Eukaryota</taxon>
        <taxon>Fungi</taxon>
        <taxon>Dikarya</taxon>
        <taxon>Ascomycota</taxon>
        <taxon>Pezizomycotina</taxon>
        <taxon>Leotiomycetes</taxon>
        <taxon>Helotiales</taxon>
        <taxon>Dermateaceae</taxon>
        <taxon>Coleophoma</taxon>
    </lineage>
</organism>
<proteinExistence type="predicted"/>
<evidence type="ECO:0000256" key="1">
    <source>
        <dbReference type="SAM" id="MobiDB-lite"/>
    </source>
</evidence>
<gene>
    <name evidence="3" type="ORF">BP5796_09035</name>
</gene>
<dbReference type="Pfam" id="PF04457">
    <property type="entry name" value="MJ1316"/>
    <property type="match status" value="1"/>
</dbReference>
<comment type="caution">
    <text evidence="3">The sequence shown here is derived from an EMBL/GenBank/DDBJ whole genome shotgun (WGS) entry which is preliminary data.</text>
</comment>
<sequence>MASSLTSFNQLRQLLFPDHSLPSLPGRPTFQLHGVDAFIANLSQVDREHKCLVTGTARRELFLEILWQRILDAQADVEILPHVMEDWEMVFSFAGCVWKLEYARIEQKATVERLGLWEMVRRRCREGAFQCCYEFLVEKNWLMKRGIYDHGDQGVSDGLNIEQVMSLILAFARDSTPELKTASDPVSAFFAYYCSECRNHPNLPRTAQLEFAKAHAQIQQGGFSALNLKTSESPVEVMDAPFYIKLSFQWTGYSELQGGLAVRELYRDLYDLVHAQQLRSTQSHLRLWPNALVAAEADVNDTPYEALYLVGIQPTTPSDVQSATAAAMSLLAELSHLAPMKDLLTHADLTPAPAAREQSLQPSMKTWPPRRANPPPELHTPEATQPRTRHQSQRASASAPTPRPHADGQQARKLRPALDVLNRLRYDPAYKLDDFVIGYLDRHAGVVEKPAGAWEVDSTCEEWVPQHKILYFRDEKGGKEGGGKVWEREARLDLVFGSERS</sequence>
<name>A0A3D8R341_9HELO</name>
<dbReference type="OrthoDB" id="10263155at2759"/>
<evidence type="ECO:0000259" key="2">
    <source>
        <dbReference type="Pfam" id="PF04457"/>
    </source>
</evidence>